<keyword evidence="2" id="KW-1185">Reference proteome</keyword>
<dbReference type="EMBL" id="BPVZ01000043">
    <property type="protein sequence ID" value="GKV15460.1"/>
    <property type="molecule type" value="Genomic_DNA"/>
</dbReference>
<comment type="caution">
    <text evidence="1">The sequence shown here is derived from an EMBL/GenBank/DDBJ whole genome shotgun (WGS) entry which is preliminary data.</text>
</comment>
<dbReference type="AlphaFoldDB" id="A0AAV5JYW5"/>
<proteinExistence type="predicted"/>
<protein>
    <submittedName>
        <fullName evidence="1">Uncharacterized protein</fullName>
    </submittedName>
</protein>
<evidence type="ECO:0000313" key="1">
    <source>
        <dbReference type="EMBL" id="GKV15460.1"/>
    </source>
</evidence>
<dbReference type="Proteomes" id="UP001054252">
    <property type="component" value="Unassembled WGS sequence"/>
</dbReference>
<sequence>MAVSYPKSEKFAPTKQEQPAVRSRAEQIWDSCRGGGGNFWVQFVF</sequence>
<gene>
    <name evidence="1" type="ORF">SLEP1_g26249</name>
</gene>
<evidence type="ECO:0000313" key="2">
    <source>
        <dbReference type="Proteomes" id="UP001054252"/>
    </source>
</evidence>
<organism evidence="1 2">
    <name type="scientific">Rubroshorea leprosula</name>
    <dbReference type="NCBI Taxonomy" id="152421"/>
    <lineage>
        <taxon>Eukaryota</taxon>
        <taxon>Viridiplantae</taxon>
        <taxon>Streptophyta</taxon>
        <taxon>Embryophyta</taxon>
        <taxon>Tracheophyta</taxon>
        <taxon>Spermatophyta</taxon>
        <taxon>Magnoliopsida</taxon>
        <taxon>eudicotyledons</taxon>
        <taxon>Gunneridae</taxon>
        <taxon>Pentapetalae</taxon>
        <taxon>rosids</taxon>
        <taxon>malvids</taxon>
        <taxon>Malvales</taxon>
        <taxon>Dipterocarpaceae</taxon>
        <taxon>Rubroshorea</taxon>
    </lineage>
</organism>
<reference evidence="1 2" key="1">
    <citation type="journal article" date="2021" name="Commun. Biol.">
        <title>The genome of Shorea leprosula (Dipterocarpaceae) highlights the ecological relevance of drought in aseasonal tropical rainforests.</title>
        <authorList>
            <person name="Ng K.K.S."/>
            <person name="Kobayashi M.J."/>
            <person name="Fawcett J.A."/>
            <person name="Hatakeyama M."/>
            <person name="Paape T."/>
            <person name="Ng C.H."/>
            <person name="Ang C.C."/>
            <person name="Tnah L.H."/>
            <person name="Lee C.T."/>
            <person name="Nishiyama T."/>
            <person name="Sese J."/>
            <person name="O'Brien M.J."/>
            <person name="Copetti D."/>
            <person name="Mohd Noor M.I."/>
            <person name="Ong R.C."/>
            <person name="Putra M."/>
            <person name="Sireger I.Z."/>
            <person name="Indrioko S."/>
            <person name="Kosugi Y."/>
            <person name="Izuno A."/>
            <person name="Isagi Y."/>
            <person name="Lee S.L."/>
            <person name="Shimizu K.K."/>
        </authorList>
    </citation>
    <scope>NUCLEOTIDE SEQUENCE [LARGE SCALE GENOMIC DNA]</scope>
    <source>
        <strain evidence="1">214</strain>
    </source>
</reference>
<accession>A0AAV5JYW5</accession>
<name>A0AAV5JYW5_9ROSI</name>